<sequence length="56" mass="6401">MAENTQSFDINHAGFDWFSRGIICMMDSEYLWDRGTGAVASVLCERRNTGDRRKKG</sequence>
<protein>
    <submittedName>
        <fullName evidence="1">Uncharacterized protein</fullName>
    </submittedName>
</protein>
<dbReference type="EMBL" id="BQNJ01000001">
    <property type="protein sequence ID" value="GKG99793.1"/>
    <property type="molecule type" value="Genomic_DNA"/>
</dbReference>
<dbReference type="RefSeq" id="WP_006772471.1">
    <property type="nucleotide sequence ID" value="NZ_JADNGZ010000001.1"/>
</dbReference>
<evidence type="ECO:0000313" key="2">
    <source>
        <dbReference type="Proteomes" id="UP001055091"/>
    </source>
</evidence>
<dbReference type="AlphaFoldDB" id="A0AA37JEW2"/>
<gene>
    <name evidence="1" type="ORF">CE91St55_17750</name>
</gene>
<evidence type="ECO:0000313" key="1">
    <source>
        <dbReference type="EMBL" id="GKG99793.1"/>
    </source>
</evidence>
<name>A0AA37JEW2_9FIRM</name>
<proteinExistence type="predicted"/>
<organism evidence="1 2">
    <name type="scientific">Hungatella hathewayi</name>
    <dbReference type="NCBI Taxonomy" id="154046"/>
    <lineage>
        <taxon>Bacteria</taxon>
        <taxon>Bacillati</taxon>
        <taxon>Bacillota</taxon>
        <taxon>Clostridia</taxon>
        <taxon>Lachnospirales</taxon>
        <taxon>Lachnospiraceae</taxon>
        <taxon>Hungatella</taxon>
    </lineage>
</organism>
<dbReference type="Proteomes" id="UP001055091">
    <property type="component" value="Unassembled WGS sequence"/>
</dbReference>
<comment type="caution">
    <text evidence="1">The sequence shown here is derived from an EMBL/GenBank/DDBJ whole genome shotgun (WGS) entry which is preliminary data.</text>
</comment>
<accession>A0AA37JEW2</accession>
<reference evidence="1" key="1">
    <citation type="submission" date="2022-01" db="EMBL/GenBank/DDBJ databases">
        <title>Novel bile acid biosynthetic pathways are enriched in the microbiome of centenarians.</title>
        <authorList>
            <person name="Sato Y."/>
            <person name="Atarashi K."/>
            <person name="Plichta R.D."/>
            <person name="Arai Y."/>
            <person name="Sasajima S."/>
            <person name="Kearney M.S."/>
            <person name="Suda W."/>
            <person name="Takeshita K."/>
            <person name="Sasaki T."/>
            <person name="Okamoto S."/>
            <person name="Skelly N.A."/>
            <person name="Okamura Y."/>
            <person name="Vlamakis H."/>
            <person name="Li Y."/>
            <person name="Tanoue T."/>
            <person name="Takei H."/>
            <person name="Nittono H."/>
            <person name="Narushima S."/>
            <person name="Irie J."/>
            <person name="Itoh H."/>
            <person name="Moriya K."/>
            <person name="Sugiura Y."/>
            <person name="Suematsu M."/>
            <person name="Moritoki N."/>
            <person name="Shibata S."/>
            <person name="Littman R.D."/>
            <person name="Fischbach A.M."/>
            <person name="Uwamino Y."/>
            <person name="Inoue T."/>
            <person name="Honda A."/>
            <person name="Hattori M."/>
            <person name="Murai T."/>
            <person name="Xavier J.R."/>
            <person name="Hirose N."/>
            <person name="Honda K."/>
        </authorList>
    </citation>
    <scope>NUCLEOTIDE SEQUENCE</scope>
    <source>
        <strain evidence="1">CE91-St55</strain>
    </source>
</reference>